<dbReference type="RefSeq" id="WP_009306577.1">
    <property type="nucleotide sequence ID" value="NZ_AP031442.1"/>
</dbReference>
<accession>A0A369MSZ3</accession>
<proteinExistence type="inferred from homology"/>
<dbReference type="CDD" id="cd06163">
    <property type="entry name" value="S2P-M50_PDZ_RseP-like"/>
    <property type="match status" value="1"/>
</dbReference>
<keyword evidence="8 11" id="KW-1133">Transmembrane helix</keyword>
<keyword evidence="4" id="KW-0645">Protease</keyword>
<feature type="transmembrane region" description="Helical" evidence="11">
    <location>
        <begin position="6"/>
        <end position="28"/>
    </location>
</feature>
<dbReference type="Pfam" id="PF02163">
    <property type="entry name" value="Peptidase_M50"/>
    <property type="match status" value="1"/>
</dbReference>
<dbReference type="EMBL" id="PPTX01000016">
    <property type="protein sequence ID" value="RDB78151.1"/>
    <property type="molecule type" value="Genomic_DNA"/>
</dbReference>
<evidence type="ECO:0000259" key="12">
    <source>
        <dbReference type="Pfam" id="PF02163"/>
    </source>
</evidence>
<evidence type="ECO:0000256" key="11">
    <source>
        <dbReference type="SAM" id="Phobius"/>
    </source>
</evidence>
<dbReference type="GO" id="GO:0004222">
    <property type="term" value="F:metalloendopeptidase activity"/>
    <property type="evidence" value="ECO:0007669"/>
    <property type="project" value="InterPro"/>
</dbReference>
<organism evidence="14 15">
    <name type="scientific">Eggerthella lenta</name>
    <name type="common">Eubacterium lentum</name>
    <dbReference type="NCBI Taxonomy" id="84112"/>
    <lineage>
        <taxon>Bacteria</taxon>
        <taxon>Bacillati</taxon>
        <taxon>Actinomycetota</taxon>
        <taxon>Coriobacteriia</taxon>
        <taxon>Eggerthellales</taxon>
        <taxon>Eggerthellaceae</taxon>
        <taxon>Eggerthella</taxon>
    </lineage>
</organism>
<feature type="transmembrane region" description="Helical" evidence="11">
    <location>
        <begin position="233"/>
        <end position="252"/>
    </location>
</feature>
<keyword evidence="9" id="KW-0482">Metalloprotease</keyword>
<keyword evidence="5 11" id="KW-0812">Transmembrane</keyword>
<evidence type="ECO:0000256" key="2">
    <source>
        <dbReference type="ARBA" id="ARBA00004141"/>
    </source>
</evidence>
<comment type="cofactor">
    <cofactor evidence="1">
        <name>Zn(2+)</name>
        <dbReference type="ChEBI" id="CHEBI:29105"/>
    </cofactor>
</comment>
<feature type="domain" description="Peptidase M50" evidence="12">
    <location>
        <begin position="10"/>
        <end position="342"/>
    </location>
</feature>
<dbReference type="EMBL" id="PPTU01000018">
    <property type="protein sequence ID" value="RDB68705.1"/>
    <property type="molecule type" value="Genomic_DNA"/>
</dbReference>
<feature type="transmembrane region" description="Helical" evidence="11">
    <location>
        <begin position="188"/>
        <end position="213"/>
    </location>
</feature>
<evidence type="ECO:0000256" key="7">
    <source>
        <dbReference type="ARBA" id="ARBA00022833"/>
    </source>
</evidence>
<name>A0A369MSZ3_EGGLN</name>
<keyword evidence="7" id="KW-0862">Zinc</keyword>
<keyword evidence="10 11" id="KW-0472">Membrane</keyword>
<dbReference type="Proteomes" id="UP000253970">
    <property type="component" value="Unassembled WGS sequence"/>
</dbReference>
<evidence type="ECO:0000256" key="3">
    <source>
        <dbReference type="ARBA" id="ARBA00007931"/>
    </source>
</evidence>
<evidence type="ECO:0000313" key="15">
    <source>
        <dbReference type="Proteomes" id="UP000253752"/>
    </source>
</evidence>
<dbReference type="GO" id="GO:0016020">
    <property type="term" value="C:membrane"/>
    <property type="evidence" value="ECO:0007669"/>
    <property type="project" value="UniProtKB-SubCell"/>
</dbReference>
<feature type="transmembrane region" description="Helical" evidence="11">
    <location>
        <begin position="280"/>
        <end position="302"/>
    </location>
</feature>
<evidence type="ECO:0000313" key="16">
    <source>
        <dbReference type="Proteomes" id="UP000253970"/>
    </source>
</evidence>
<dbReference type="GO" id="GO:0006508">
    <property type="term" value="P:proteolysis"/>
    <property type="evidence" value="ECO:0007669"/>
    <property type="project" value="UniProtKB-KW"/>
</dbReference>
<keyword evidence="6" id="KW-0378">Hydrolase</keyword>
<reference evidence="15 16" key="1">
    <citation type="journal article" date="2018" name="Elife">
        <title>Discovery and characterization of a prevalent human gut bacterial enzyme sufficient for the inactivation of a family of plant toxins.</title>
        <authorList>
            <person name="Koppel N."/>
            <person name="Bisanz J.E."/>
            <person name="Pandelia M.E."/>
            <person name="Turnbaugh P.J."/>
            <person name="Balskus E.P."/>
        </authorList>
    </citation>
    <scope>NUCLEOTIDE SEQUENCE [LARGE SCALE GENOMIC DNA]</scope>
    <source>
        <strain evidence="14 15">MR1 #12</strain>
        <strain evidence="13 16">W1 BHI 6</strain>
    </source>
</reference>
<evidence type="ECO:0000256" key="8">
    <source>
        <dbReference type="ARBA" id="ARBA00022989"/>
    </source>
</evidence>
<evidence type="ECO:0000256" key="1">
    <source>
        <dbReference type="ARBA" id="ARBA00001947"/>
    </source>
</evidence>
<dbReference type="InterPro" id="IPR008915">
    <property type="entry name" value="Peptidase_M50"/>
</dbReference>
<dbReference type="InterPro" id="IPR004387">
    <property type="entry name" value="Pept_M50_Zn"/>
</dbReference>
<dbReference type="AlphaFoldDB" id="A0A369MSZ3"/>
<evidence type="ECO:0000256" key="9">
    <source>
        <dbReference type="ARBA" id="ARBA00023049"/>
    </source>
</evidence>
<comment type="similarity">
    <text evidence="3">Belongs to the peptidase M50B family.</text>
</comment>
<feature type="transmembrane region" description="Helical" evidence="11">
    <location>
        <begin position="329"/>
        <end position="349"/>
    </location>
</feature>
<evidence type="ECO:0000256" key="6">
    <source>
        <dbReference type="ARBA" id="ARBA00022801"/>
    </source>
</evidence>
<gene>
    <name evidence="14" type="ORF">C1872_10680</name>
    <name evidence="13" type="ORF">C1875_11195</name>
</gene>
<sequence>MDIVLMIVYATLILGFLVFIHEGGHYLAARAFGVRVTEFMLGLPGPNIGFTKWGTKFGVTPFLLGGYAKVCGMEPGEMSPHLEPVLAALYRRGTANMEDIARDCGITDDEAYEALDELVEWGSIAGPTKQDKYNTYRAPVVKPSKKQVAAGAVAYELGQARPVEDAHALFESEYKQQYRSLPFWKRSVILVAGVAVNLLFAVLLFVVLFSLIGVDVQTSAGDIRHVNVNPLDAIQMGFMYIGMVVQLIAGLFNPSTAGEVVQNSTSVIGIAAMSKQAVDLGLASAISFVASISVSLGIMNLLPIPPLDGGRFVIEVFQKISRKVVTMRALNYLSAAGMILFIGFFLFMANQDIQRIISGAGFGG</sequence>
<protein>
    <submittedName>
        <fullName evidence="14">Peptidase M50</fullName>
    </submittedName>
</protein>
<evidence type="ECO:0000256" key="4">
    <source>
        <dbReference type="ARBA" id="ARBA00022670"/>
    </source>
</evidence>
<evidence type="ECO:0000313" key="14">
    <source>
        <dbReference type="EMBL" id="RDB78151.1"/>
    </source>
</evidence>
<evidence type="ECO:0000313" key="13">
    <source>
        <dbReference type="EMBL" id="RDB68705.1"/>
    </source>
</evidence>
<comment type="subcellular location">
    <subcellularLocation>
        <location evidence="2">Membrane</location>
        <topology evidence="2">Multi-pass membrane protein</topology>
    </subcellularLocation>
</comment>
<evidence type="ECO:0000256" key="5">
    <source>
        <dbReference type="ARBA" id="ARBA00022692"/>
    </source>
</evidence>
<dbReference type="PANTHER" id="PTHR42837:SF2">
    <property type="entry name" value="MEMBRANE METALLOPROTEASE ARASP2, CHLOROPLASTIC-RELATED"/>
    <property type="match status" value="1"/>
</dbReference>
<comment type="caution">
    <text evidence="14">The sequence shown here is derived from an EMBL/GenBank/DDBJ whole genome shotgun (WGS) entry which is preliminary data.</text>
</comment>
<dbReference type="Proteomes" id="UP000253752">
    <property type="component" value="Unassembled WGS sequence"/>
</dbReference>
<evidence type="ECO:0000256" key="10">
    <source>
        <dbReference type="ARBA" id="ARBA00023136"/>
    </source>
</evidence>
<dbReference type="PANTHER" id="PTHR42837">
    <property type="entry name" value="REGULATOR OF SIGMA-E PROTEASE RSEP"/>
    <property type="match status" value="1"/>
</dbReference>